<keyword evidence="4" id="KW-0547">Nucleotide-binding</keyword>
<dbReference type="PRINTS" id="PR00344">
    <property type="entry name" value="BCTRLSENSOR"/>
</dbReference>
<feature type="domain" description="Histidine kinase" evidence="10">
    <location>
        <begin position="412"/>
        <end position="596"/>
    </location>
</feature>
<evidence type="ECO:0000256" key="9">
    <source>
        <dbReference type="SAM" id="Phobius"/>
    </source>
</evidence>
<protein>
    <recommendedName>
        <fullName evidence="2">histidine kinase</fullName>
        <ecNumber evidence="2">2.7.13.3</ecNumber>
    </recommendedName>
</protein>
<evidence type="ECO:0000256" key="4">
    <source>
        <dbReference type="ARBA" id="ARBA00022741"/>
    </source>
</evidence>
<feature type="coiled-coil region" evidence="8">
    <location>
        <begin position="288"/>
        <end position="322"/>
    </location>
</feature>
<dbReference type="InterPro" id="IPR005467">
    <property type="entry name" value="His_kinase_dom"/>
</dbReference>
<dbReference type="Gene3D" id="1.10.287.130">
    <property type="match status" value="1"/>
</dbReference>
<proteinExistence type="predicted"/>
<dbReference type="Pfam" id="PF02518">
    <property type="entry name" value="HATPase_c"/>
    <property type="match status" value="1"/>
</dbReference>
<evidence type="ECO:0000313" key="12">
    <source>
        <dbReference type="Proteomes" id="UP000028643"/>
    </source>
</evidence>
<accession>A0A085UQD1</accession>
<keyword evidence="5 11" id="KW-0418">Kinase</keyword>
<comment type="catalytic activity">
    <reaction evidence="1">
        <text>ATP + protein L-histidine = ADP + protein N-phospho-L-histidine.</text>
        <dbReference type="EC" id="2.7.13.3"/>
    </reaction>
</comment>
<keyword evidence="9" id="KW-0812">Transmembrane</keyword>
<keyword evidence="9" id="KW-1133">Transmembrane helix</keyword>
<sequence length="601" mass="66343">MKMSRRSKTTLLGAITLSIASVLVFLYFNSISHESSTYFESRDVIRQLKQLDAHWETEILKSRMGVTQDYDLLVAPLTEMKRLGSSFETMLHLETGQQTDEWTTRRDAYLEALELKTELVEQFKSHDAVLRNSLAFLPSAADDIQFQLAQVEDPVLLQNTATNIYDLLLSGLEFAQSATSDKSAEIEVGINRVRAANDLLPAPLSASISILLNHINLIQREQPFVNDLLGRIAAVPVADRLDAINQMLNVHQQQAVEKEQQYHLSLVILSAVMALLLVYLVQRLVRSYKVINDVNKALQEANASLERRVEERTCELRNAQTELMDTARQAGMAEIATNVLHNVGNVLNSVNISAELVTRRVRDSKARGLAKAVAMMNEHATDLGNFMTLDDKGKLLPGYLNQLVITLDMEQQSIAEELERLTKSVDHIKEIVAKQQSYAGAADLIETLSITSLLEDALHMNSGALTRHSVAVVREYGSVPEILGDKHRILLIMINLISNAKYAMSQTDNAARKITLAVNIVGGTTLRICVKDEGEGISPENLPRLFVHGFTTRKEGHGFGLHSCALAAIEMNGQLTAQSDGPGKGASFTLDLPFNPAAGAQ</sequence>
<keyword evidence="7" id="KW-0902">Two-component regulatory system</keyword>
<keyword evidence="6" id="KW-0067">ATP-binding</keyword>
<dbReference type="InterPro" id="IPR036890">
    <property type="entry name" value="HATPase_C_sf"/>
</dbReference>
<evidence type="ECO:0000256" key="8">
    <source>
        <dbReference type="SAM" id="Coils"/>
    </source>
</evidence>
<dbReference type="InterPro" id="IPR045812">
    <property type="entry name" value="DAHL"/>
</dbReference>
<evidence type="ECO:0000256" key="1">
    <source>
        <dbReference type="ARBA" id="ARBA00000085"/>
    </source>
</evidence>
<dbReference type="EC" id="2.7.13.3" evidence="2"/>
<feature type="transmembrane region" description="Helical" evidence="9">
    <location>
        <begin position="262"/>
        <end position="281"/>
    </location>
</feature>
<dbReference type="InterPro" id="IPR003594">
    <property type="entry name" value="HATPase_dom"/>
</dbReference>
<dbReference type="GO" id="GO:0004673">
    <property type="term" value="F:protein histidine kinase activity"/>
    <property type="evidence" value="ECO:0007669"/>
    <property type="project" value="UniProtKB-EC"/>
</dbReference>
<name>A0A085UQD1_PSESX</name>
<dbReference type="SUPFAM" id="SSF55874">
    <property type="entry name" value="ATPase domain of HSP90 chaperone/DNA topoisomerase II/histidine kinase"/>
    <property type="match status" value="1"/>
</dbReference>
<evidence type="ECO:0000256" key="2">
    <source>
        <dbReference type="ARBA" id="ARBA00012438"/>
    </source>
</evidence>
<dbReference type="GO" id="GO:0005524">
    <property type="term" value="F:ATP binding"/>
    <property type="evidence" value="ECO:0007669"/>
    <property type="project" value="UniProtKB-KW"/>
</dbReference>
<evidence type="ECO:0000256" key="6">
    <source>
        <dbReference type="ARBA" id="ARBA00022840"/>
    </source>
</evidence>
<dbReference type="GO" id="GO:0000160">
    <property type="term" value="P:phosphorelay signal transduction system"/>
    <property type="evidence" value="ECO:0007669"/>
    <property type="project" value="UniProtKB-KW"/>
</dbReference>
<dbReference type="PATRIC" id="fig|317.174.peg.5579"/>
<dbReference type="RefSeq" id="WP_047579137.1">
    <property type="nucleotide sequence ID" value="NZ_JPQT01000149.1"/>
</dbReference>
<evidence type="ECO:0000313" key="11">
    <source>
        <dbReference type="EMBL" id="KFE45394.1"/>
    </source>
</evidence>
<dbReference type="SMART" id="SM00387">
    <property type="entry name" value="HATPase_c"/>
    <property type="match status" value="1"/>
</dbReference>
<dbReference type="EMBL" id="JPQT01000149">
    <property type="protein sequence ID" value="KFE45394.1"/>
    <property type="molecule type" value="Genomic_DNA"/>
</dbReference>
<feature type="transmembrane region" description="Helical" evidence="9">
    <location>
        <begin position="9"/>
        <end position="28"/>
    </location>
</feature>
<comment type="caution">
    <text evidence="11">The sequence shown here is derived from an EMBL/GenBank/DDBJ whole genome shotgun (WGS) entry which is preliminary data.</text>
</comment>
<dbReference type="AlphaFoldDB" id="A0A085UQD1"/>
<evidence type="ECO:0000256" key="7">
    <source>
        <dbReference type="ARBA" id="ARBA00023012"/>
    </source>
</evidence>
<keyword evidence="3" id="KW-0808">Transferase</keyword>
<evidence type="ECO:0000256" key="5">
    <source>
        <dbReference type="ARBA" id="ARBA00022777"/>
    </source>
</evidence>
<dbReference type="PANTHER" id="PTHR43065:SF46">
    <property type="entry name" value="C4-DICARBOXYLATE TRANSPORT SENSOR PROTEIN DCTB"/>
    <property type="match status" value="1"/>
</dbReference>
<organism evidence="11 12">
    <name type="scientific">Pseudomonas syringae</name>
    <dbReference type="NCBI Taxonomy" id="317"/>
    <lineage>
        <taxon>Bacteria</taxon>
        <taxon>Pseudomonadati</taxon>
        <taxon>Pseudomonadota</taxon>
        <taxon>Gammaproteobacteria</taxon>
        <taxon>Pseudomonadales</taxon>
        <taxon>Pseudomonadaceae</taxon>
        <taxon>Pseudomonas</taxon>
    </lineage>
</organism>
<keyword evidence="8" id="KW-0175">Coiled coil</keyword>
<dbReference type="Pfam" id="PF19443">
    <property type="entry name" value="DAHL"/>
    <property type="match status" value="1"/>
</dbReference>
<keyword evidence="9" id="KW-0472">Membrane</keyword>
<dbReference type="InterPro" id="IPR004358">
    <property type="entry name" value="Sig_transdc_His_kin-like_C"/>
</dbReference>
<dbReference type="PANTHER" id="PTHR43065">
    <property type="entry name" value="SENSOR HISTIDINE KINASE"/>
    <property type="match status" value="1"/>
</dbReference>
<dbReference type="Proteomes" id="UP000028643">
    <property type="component" value="Unassembled WGS sequence"/>
</dbReference>
<reference evidence="11 12" key="1">
    <citation type="submission" date="2014-07" db="EMBL/GenBank/DDBJ databases">
        <title>Draft Genome Sequences of Environmental Pseudomonas syringae strains.</title>
        <authorList>
            <person name="Baltrus D.A."/>
            <person name="Berge O."/>
            <person name="Morris C."/>
        </authorList>
    </citation>
    <scope>NUCLEOTIDE SEQUENCE [LARGE SCALE GENOMIC DNA]</scope>
    <source>
        <strain evidence="11 12">CEB003</strain>
    </source>
</reference>
<evidence type="ECO:0000256" key="3">
    <source>
        <dbReference type="ARBA" id="ARBA00022679"/>
    </source>
</evidence>
<gene>
    <name evidence="11" type="ORF">IV02_27305</name>
</gene>
<dbReference type="PROSITE" id="PS50109">
    <property type="entry name" value="HIS_KIN"/>
    <property type="match status" value="1"/>
</dbReference>
<dbReference type="Gene3D" id="3.30.565.10">
    <property type="entry name" value="Histidine kinase-like ATPase, C-terminal domain"/>
    <property type="match status" value="1"/>
</dbReference>
<evidence type="ECO:0000259" key="10">
    <source>
        <dbReference type="PROSITE" id="PS50109"/>
    </source>
</evidence>